<feature type="compositionally biased region" description="Low complexity" evidence="28">
    <location>
        <begin position="1173"/>
        <end position="1183"/>
    </location>
</feature>
<dbReference type="SUPFAM" id="SSF56801">
    <property type="entry name" value="Acetyl-CoA synthetase-like"/>
    <property type="match status" value="1"/>
</dbReference>
<dbReference type="GO" id="GO:0019427">
    <property type="term" value="P:acetyl-CoA biosynthetic process from acetate"/>
    <property type="evidence" value="ECO:0007669"/>
    <property type="project" value="InterPro"/>
</dbReference>
<dbReference type="InterPro" id="IPR032387">
    <property type="entry name" value="ACAS_N"/>
</dbReference>
<feature type="compositionally biased region" description="Polar residues" evidence="28">
    <location>
        <begin position="762"/>
        <end position="778"/>
    </location>
</feature>
<dbReference type="GO" id="GO:0005634">
    <property type="term" value="C:nucleus"/>
    <property type="evidence" value="ECO:0007669"/>
    <property type="project" value="UniProtKB-SubCell"/>
</dbReference>
<evidence type="ECO:0000256" key="16">
    <source>
        <dbReference type="ARBA" id="ARBA00022840"/>
    </source>
</evidence>
<sequence length="1793" mass="197690">MSNSISAAQPDLSSHLAGRTYADLYELSIKDSETFWGSIAKERLAWTKPFDQVTDCDLSSGKINWFLGGQLNVSVNCLDVHVAKDPNRVALIWEKDEPGTEEKITYRELLEMTCRLANTLKSYGVQRGERVAIYMPVSPMAVAAMLACARIGAVHTVVFAGFSSEALAGRIRDAQCEFVITCNQGVRGGRIFDLKSTVDKAVKSCPSVRHVFVTKRTNNSIPMGKLDVSLDEVMAGQSSVCAPEPMDSEEMLFMLYTSGSTGKPKGIVHTQAGYLLYASLTHQYVFDYTPGDVFGCVADIGWITGHSYVVYGPLCNGATSVLFESTPVYPNPGRYWETVQRLRINQFYGAPTAIRLLLKYEENWVKKYDRSSLKTLASVGEPINHEAWEWFHNVVGDGRCPLVDTWWQTETGGVCIAPLPAEPGAEIRPAMAMRPFFGIQPALLGEKGQIITGNDVSGALCISQPWPGMARTIFGDHQRFVDAYFKPYQGQYFTGDGAYRTEDGYYQITGRMDDVINISGHRLGTAEIEDALDEHPDVPETAVVGIPHEIKGEVPFAFVVLKESATENQHAVVEDLRHLVATKIAKYAIPDNFLVVKRLPKTRSGKIMRRILRKVAMQDTSNLGDVSTLDDPSVVSEIIEAHKHYRSQAAKKEYVTNVNMTSRFSKTYTRKGGEASSKFDEVFSNKKATLSTKWGETTYKAQLGVKRPSFKPEVPELTKRPRFDDDDSSEDPFGFDSDDESKTVTSRGTPQSETGSDAAGSGNEQLKTQTEKPSQGTAVTAVGSSTLGSSQSISTGVFGMNSPGTWNRSSITVSKPVSQISSLKTHSRNISELWDTFGEDSPPGAGEGSSTQAGNTSDGLKSSEQCPAEPEPPVEPVDFEQLPLLKPSSDRVYRRPRNKGTDSSGAGDVPVPVVSSTPASVLVKTTAAGVAGSSEVKPAGRGRVRDYTVLHPSCVSVCNVTIQDSIERTVDDFVSPVQADMGEAGTFRRKTDTQASKPTRFRPTQSKSKKETKLEFFGFEENEAQDTDGDATASGSTSYKIKYFGFDDLSESDSEDEDDSAAKERKKNKKAAEALAASMGSSQINDSQDSQQSQSSLSTDSQESLDETGAIGSQKERHGKQTNKSKEIGRKIFSGPKKSPAKAVYNARHWNQPEPEEVPHSASSHTVAVPKASVSSSSSSSSSKDTNSHKDDGVFKAPPPPPKVIKSVTIPTEPYQDIVTALKCRKEHKELYTVVQHVKHFNDVVEFGENQEFTDDFEYLETGLKSTQPLNTRCLSIISLATRCAMPSFRMHLRARGKVAQVFKMLSDAQQHPNLALCTASLMYILSRDRLNMDLDRSCLELMIRLLELEQDDSVADQLTAKEMSRVKEKIRKLCETVHNKHLDLENITTGHLAMETLLSLTSKRAGDWFKEELRLLGGLDHIVDKVKECVENLNKEEDKESLVASLWGAERCLRVLESVTVHNPENQAYLIAYKESQLIVSSARALHHCEQMIQRYSREVSSSSSALPQSSHSNVGKAVEDCMRAVIGVLLNLTHDNEWGSTKTGEQDGLIQTALDCVLKVPRYLPQEQRFDIRVLGLGLLINLVEYSARNRHCLVEMEVDLSYLMETEVDVKKENDVKTEGGEESKTKQKEDKTEAEKGPTTAKSSNALAALVQLFLEREQAAVLAEAQTDDLISEAPKSQADQSGEWKETSGEIQWVASETNDTNDTNDKKEEEEEELDLNKALQHAGKHMEDSIVASYSALLLGCLCQESPNGWKLLKVLRKNKKTQKKTCILQTEADEQKLTVECQAH</sequence>
<evidence type="ECO:0000256" key="12">
    <source>
        <dbReference type="ARBA" id="ARBA00022598"/>
    </source>
</evidence>
<comment type="catalytic activity">
    <reaction evidence="23">
        <text>propanoate + ATP + CoA = propanoyl-CoA + AMP + diphosphate</text>
        <dbReference type="Rhea" id="RHEA:20373"/>
        <dbReference type="ChEBI" id="CHEBI:17272"/>
        <dbReference type="ChEBI" id="CHEBI:30616"/>
        <dbReference type="ChEBI" id="CHEBI:33019"/>
        <dbReference type="ChEBI" id="CHEBI:57287"/>
        <dbReference type="ChEBI" id="CHEBI:57392"/>
        <dbReference type="ChEBI" id="CHEBI:456215"/>
        <dbReference type="EC" id="6.2.1.17"/>
    </reaction>
    <physiologicalReaction direction="left-to-right" evidence="23">
        <dbReference type="Rhea" id="RHEA:20374"/>
    </physiologicalReaction>
</comment>
<dbReference type="Gene3D" id="3.30.300.30">
    <property type="match status" value="1"/>
</dbReference>
<organism evidence="30 31">
    <name type="scientific">Labeo rohita</name>
    <name type="common">Indian major carp</name>
    <name type="synonym">Cyprinus rohita</name>
    <dbReference type="NCBI Taxonomy" id="84645"/>
    <lineage>
        <taxon>Eukaryota</taxon>
        <taxon>Metazoa</taxon>
        <taxon>Chordata</taxon>
        <taxon>Craniata</taxon>
        <taxon>Vertebrata</taxon>
        <taxon>Euteleostomi</taxon>
        <taxon>Actinopterygii</taxon>
        <taxon>Neopterygii</taxon>
        <taxon>Teleostei</taxon>
        <taxon>Ostariophysi</taxon>
        <taxon>Cypriniformes</taxon>
        <taxon>Cyprinidae</taxon>
        <taxon>Labeoninae</taxon>
        <taxon>Labeonini</taxon>
        <taxon>Labeo</taxon>
    </lineage>
</organism>
<dbReference type="GO" id="GO:0016208">
    <property type="term" value="F:AMP binding"/>
    <property type="evidence" value="ECO:0007669"/>
    <property type="project" value="InterPro"/>
</dbReference>
<comment type="similarity">
    <text evidence="6">Belongs to the WAPL family.</text>
</comment>
<comment type="function">
    <text evidence="24">Regulator of sister chromatid cohesion in mitosis which negatively regulates cohesin association with chromatin. Involved in both sister chromatid cohesion during interphase and sister-chromatid resolution during early stages of mitosis. Couples DNA replication to sister chromatid cohesion. Cohesion ensures that chromosome partitioning is accurate in both meiotic and mitotic cells and plays an important role in DNA repair.</text>
</comment>
<evidence type="ECO:0000256" key="13">
    <source>
        <dbReference type="ARBA" id="ARBA00022618"/>
    </source>
</evidence>
<feature type="compositionally biased region" description="Acidic residues" evidence="28">
    <location>
        <begin position="1050"/>
        <end position="1059"/>
    </location>
</feature>
<dbReference type="InterPro" id="IPR011904">
    <property type="entry name" value="Ac_CoA_lig"/>
</dbReference>
<comment type="similarity">
    <text evidence="5">Belongs to the ATP-dependent AMP-binding enzyme family.</text>
</comment>
<comment type="caution">
    <text evidence="30">The sequence shown here is derived from an EMBL/GenBank/DDBJ whole genome shotgun (WGS) entry which is preliminary data.</text>
</comment>
<dbReference type="EC" id="6.2.1.17" evidence="7"/>
<comment type="subcellular location">
    <subcellularLocation>
        <location evidence="3">Chromosome</location>
    </subcellularLocation>
    <subcellularLocation>
        <location evidence="4">Cytoplasm</location>
    </subcellularLocation>
    <subcellularLocation>
        <location evidence="2">Nucleus</location>
    </subcellularLocation>
</comment>
<keyword evidence="19" id="KW-0443">Lipid metabolism</keyword>
<evidence type="ECO:0000259" key="29">
    <source>
        <dbReference type="PROSITE" id="PS51271"/>
    </source>
</evidence>
<evidence type="ECO:0000256" key="22">
    <source>
        <dbReference type="ARBA" id="ARBA00029726"/>
    </source>
</evidence>
<evidence type="ECO:0000256" key="2">
    <source>
        <dbReference type="ARBA" id="ARBA00004123"/>
    </source>
</evidence>
<dbReference type="PROSITE" id="PS00455">
    <property type="entry name" value="AMP_BINDING"/>
    <property type="match status" value="1"/>
</dbReference>
<evidence type="ECO:0000256" key="26">
    <source>
        <dbReference type="ARBA" id="ARBA00069316"/>
    </source>
</evidence>
<accession>A0A498NCJ1</accession>
<evidence type="ECO:0007829" key="32">
    <source>
        <dbReference type="PeptideAtlas" id="A0A498NCJ1"/>
    </source>
</evidence>
<dbReference type="FunFam" id="3.40.50.12780:FF:000001">
    <property type="entry name" value="Acetyl-coenzyme A synthetase"/>
    <property type="match status" value="1"/>
</dbReference>
<evidence type="ECO:0000256" key="15">
    <source>
        <dbReference type="ARBA" id="ARBA00022776"/>
    </source>
</evidence>
<dbReference type="InterPro" id="IPR020845">
    <property type="entry name" value="AMP-binding_CS"/>
</dbReference>
<feature type="compositionally biased region" description="Polar residues" evidence="28">
    <location>
        <begin position="848"/>
        <end position="865"/>
    </location>
</feature>
<dbReference type="GO" id="GO:0003987">
    <property type="term" value="F:acetate-CoA ligase activity"/>
    <property type="evidence" value="ECO:0007669"/>
    <property type="project" value="UniProtKB-EC"/>
</dbReference>
<feature type="compositionally biased region" description="Polar residues" evidence="28">
    <location>
        <begin position="743"/>
        <end position="755"/>
    </location>
</feature>
<dbReference type="NCBIfam" id="TIGR02188">
    <property type="entry name" value="Ac_CoA_lig_AcsA"/>
    <property type="match status" value="1"/>
</dbReference>
<evidence type="ECO:0000256" key="25">
    <source>
        <dbReference type="ARBA" id="ARBA00064348"/>
    </source>
</evidence>
<evidence type="ECO:0000256" key="4">
    <source>
        <dbReference type="ARBA" id="ARBA00004496"/>
    </source>
</evidence>
<dbReference type="InterPro" id="IPR022771">
    <property type="entry name" value="WAPL_C"/>
</dbReference>
<evidence type="ECO:0000256" key="5">
    <source>
        <dbReference type="ARBA" id="ARBA00006432"/>
    </source>
</evidence>
<feature type="region of interest" description="Disordered" evidence="28">
    <location>
        <begin position="706"/>
        <end position="794"/>
    </location>
</feature>
<feature type="compositionally biased region" description="Low complexity" evidence="28">
    <location>
        <begin position="1073"/>
        <end position="1102"/>
    </location>
</feature>
<evidence type="ECO:0000256" key="7">
    <source>
        <dbReference type="ARBA" id="ARBA00012985"/>
    </source>
</evidence>
<dbReference type="Pfam" id="PF00501">
    <property type="entry name" value="AMP-binding"/>
    <property type="match status" value="1"/>
</dbReference>
<protein>
    <recommendedName>
        <fullName evidence="26">Wings apart-like protein homolog</fullName>
        <ecNumber evidence="8">6.2.1.1</ecNumber>
        <ecNumber evidence="7">6.2.1.17</ecNumber>
    </recommendedName>
    <alternativeName>
        <fullName evidence="22">Propionate--CoA ligase</fullName>
    </alternativeName>
    <alternativeName>
        <fullName evidence="27">WAPL cohesin release factor</fullName>
    </alternativeName>
</protein>
<keyword evidence="16" id="KW-0067">ATP-binding</keyword>
<dbReference type="Pfam" id="PF16177">
    <property type="entry name" value="ACAS_N"/>
    <property type="match status" value="1"/>
</dbReference>
<evidence type="ECO:0000256" key="9">
    <source>
        <dbReference type="ARBA" id="ARBA00022454"/>
    </source>
</evidence>
<dbReference type="CDD" id="cd05966">
    <property type="entry name" value="ACS"/>
    <property type="match status" value="1"/>
</dbReference>
<dbReference type="STRING" id="84645.A0A498NCJ1"/>
<dbReference type="Pfam" id="PF13193">
    <property type="entry name" value="AMP-binding_C"/>
    <property type="match status" value="1"/>
</dbReference>
<evidence type="ECO:0000313" key="31">
    <source>
        <dbReference type="Proteomes" id="UP000290572"/>
    </source>
</evidence>
<keyword evidence="18" id="KW-0175">Coiled coil</keyword>
<keyword evidence="21" id="KW-0131">Cell cycle</keyword>
<evidence type="ECO:0000256" key="6">
    <source>
        <dbReference type="ARBA" id="ARBA00006854"/>
    </source>
</evidence>
<evidence type="ECO:0000256" key="21">
    <source>
        <dbReference type="ARBA" id="ARBA00023306"/>
    </source>
</evidence>
<dbReference type="GO" id="GO:0005524">
    <property type="term" value="F:ATP binding"/>
    <property type="evidence" value="ECO:0007669"/>
    <property type="project" value="UniProtKB-KW"/>
</dbReference>
<dbReference type="EMBL" id="QBIY01011738">
    <property type="protein sequence ID" value="RXN29872.1"/>
    <property type="molecule type" value="Genomic_DNA"/>
</dbReference>
<keyword evidence="32" id="KW-1267">Proteomics identification</keyword>
<gene>
    <name evidence="30" type="ORF">ROHU_036251</name>
</gene>
<feature type="compositionally biased region" description="Low complexity" evidence="28">
    <location>
        <begin position="783"/>
        <end position="794"/>
    </location>
</feature>
<dbReference type="GO" id="GO:0006629">
    <property type="term" value="P:lipid metabolic process"/>
    <property type="evidence" value="ECO:0007669"/>
    <property type="project" value="UniProtKB-KW"/>
</dbReference>
<keyword evidence="13" id="KW-0132">Cell division</keyword>
<feature type="compositionally biased region" description="Basic and acidic residues" evidence="28">
    <location>
        <begin position="713"/>
        <end position="723"/>
    </location>
</feature>
<evidence type="ECO:0000256" key="20">
    <source>
        <dbReference type="ARBA" id="ARBA00023242"/>
    </source>
</evidence>
<dbReference type="PROSITE" id="PS51271">
    <property type="entry name" value="WAPL"/>
    <property type="match status" value="1"/>
</dbReference>
<dbReference type="GO" id="GO:0005694">
    <property type="term" value="C:chromosome"/>
    <property type="evidence" value="ECO:0007669"/>
    <property type="project" value="UniProtKB-SubCell"/>
</dbReference>
<keyword evidence="31" id="KW-1185">Reference proteome</keyword>
<evidence type="ECO:0000256" key="17">
    <source>
        <dbReference type="ARBA" id="ARBA00022990"/>
    </source>
</evidence>
<keyword evidence="15" id="KW-0498">Mitosis</keyword>
<dbReference type="GO" id="GO:0051301">
    <property type="term" value="P:cell division"/>
    <property type="evidence" value="ECO:0007669"/>
    <property type="project" value="UniProtKB-KW"/>
</dbReference>
<feature type="region of interest" description="Disordered" evidence="28">
    <location>
        <begin position="1616"/>
        <end position="1645"/>
    </location>
</feature>
<dbReference type="FunFam" id="1.25.10.10:FF:000085">
    <property type="entry name" value="Wings apart-like protein homolog"/>
    <property type="match status" value="1"/>
</dbReference>
<evidence type="ECO:0000256" key="19">
    <source>
        <dbReference type="ARBA" id="ARBA00023098"/>
    </source>
</evidence>
<comment type="catalytic activity">
    <reaction evidence="1">
        <text>acetate + ATP + CoA = acetyl-CoA + AMP + diphosphate</text>
        <dbReference type="Rhea" id="RHEA:23176"/>
        <dbReference type="ChEBI" id="CHEBI:30089"/>
        <dbReference type="ChEBI" id="CHEBI:30616"/>
        <dbReference type="ChEBI" id="CHEBI:33019"/>
        <dbReference type="ChEBI" id="CHEBI:57287"/>
        <dbReference type="ChEBI" id="CHEBI:57288"/>
        <dbReference type="ChEBI" id="CHEBI:456215"/>
        <dbReference type="EC" id="6.2.1.1"/>
    </reaction>
    <physiologicalReaction direction="left-to-right" evidence="1">
        <dbReference type="Rhea" id="RHEA:23177"/>
    </physiologicalReaction>
</comment>
<evidence type="ECO:0000256" key="10">
    <source>
        <dbReference type="ARBA" id="ARBA00022490"/>
    </source>
</evidence>
<feature type="region of interest" description="Disordered" evidence="28">
    <location>
        <begin position="984"/>
        <end position="1012"/>
    </location>
</feature>
<dbReference type="PANTHER" id="PTHR24095:SF110">
    <property type="entry name" value="ACETYL-COENZYME A SYNTHETASE 2-LIKE, MITOCHONDRIAL"/>
    <property type="match status" value="1"/>
</dbReference>
<evidence type="ECO:0000256" key="28">
    <source>
        <dbReference type="SAM" id="MobiDB-lite"/>
    </source>
</evidence>
<keyword evidence="11" id="KW-0597">Phosphoprotein</keyword>
<feature type="region of interest" description="Disordered" evidence="28">
    <location>
        <begin position="1050"/>
        <end position="1205"/>
    </location>
</feature>
<name>A0A498NCJ1_LABRO</name>
<evidence type="ECO:0000256" key="11">
    <source>
        <dbReference type="ARBA" id="ARBA00022553"/>
    </source>
</evidence>
<keyword evidence="17" id="KW-0007">Acetylation</keyword>
<evidence type="ECO:0000256" key="3">
    <source>
        <dbReference type="ARBA" id="ARBA00004286"/>
    </source>
</evidence>
<dbReference type="InterPro" id="IPR045851">
    <property type="entry name" value="AMP-bd_C_sf"/>
</dbReference>
<dbReference type="Gene3D" id="1.25.10.10">
    <property type="entry name" value="Leucine-rich Repeat Variant"/>
    <property type="match status" value="1"/>
</dbReference>
<feature type="compositionally biased region" description="Polar residues" evidence="28">
    <location>
        <begin position="993"/>
        <end position="1006"/>
    </location>
</feature>
<dbReference type="Pfam" id="PF07814">
    <property type="entry name" value="WAPL"/>
    <property type="match status" value="1"/>
</dbReference>
<dbReference type="GO" id="GO:0005739">
    <property type="term" value="C:mitochondrion"/>
    <property type="evidence" value="ECO:0007669"/>
    <property type="project" value="TreeGrafter"/>
</dbReference>
<evidence type="ECO:0000256" key="18">
    <source>
        <dbReference type="ARBA" id="ARBA00023054"/>
    </source>
</evidence>
<dbReference type="InterPro" id="IPR025110">
    <property type="entry name" value="AMP-bd_C"/>
</dbReference>
<dbReference type="InterPro" id="IPR012502">
    <property type="entry name" value="WAPL_dom"/>
</dbReference>
<dbReference type="InterPro" id="IPR042099">
    <property type="entry name" value="ANL_N_sf"/>
</dbReference>
<dbReference type="PANTHER" id="PTHR24095">
    <property type="entry name" value="ACETYL-COENZYME A SYNTHETASE"/>
    <property type="match status" value="1"/>
</dbReference>
<dbReference type="InterPro" id="IPR011989">
    <property type="entry name" value="ARM-like"/>
</dbReference>
<dbReference type="Proteomes" id="UP000290572">
    <property type="component" value="Unassembled WGS sequence"/>
</dbReference>
<evidence type="ECO:0000256" key="1">
    <source>
        <dbReference type="ARBA" id="ARBA00001884"/>
    </source>
</evidence>
<feature type="domain" description="WAPL" evidence="29">
    <location>
        <begin position="1225"/>
        <end position="1787"/>
    </location>
</feature>
<feature type="region of interest" description="Disordered" evidence="28">
    <location>
        <begin position="834"/>
        <end position="913"/>
    </location>
</feature>
<feature type="compositionally biased region" description="Basic and acidic residues" evidence="28">
    <location>
        <begin position="1616"/>
        <end position="1640"/>
    </location>
</feature>
<comment type="subunit">
    <text evidence="25">Interacts with the cohesin complex throughout the cell cycle; interacts with both chromatin-bound and soluble pools of the complex. Interacts with RAD21; the interaction is direct. Interacts with PDS5A; the interaction is direct, cohesin-dependent and competitive with CDCA5/SORORIN. Interacts (via FGF motifs) with PDS5B; the interaction is direct. Interacts with a SMC1 protein (SMC1A or SMC1B) and SMC3.</text>
</comment>
<proteinExistence type="evidence at protein level"/>
<keyword evidence="10" id="KW-0963">Cytoplasm</keyword>
<evidence type="ECO:0000256" key="23">
    <source>
        <dbReference type="ARBA" id="ARBA00049004"/>
    </source>
</evidence>
<feature type="region of interest" description="Disordered" evidence="28">
    <location>
        <begin position="1677"/>
        <end position="1716"/>
    </location>
</feature>
<dbReference type="Gene3D" id="3.40.50.12780">
    <property type="entry name" value="N-terminal domain of ligase-like"/>
    <property type="match status" value="1"/>
</dbReference>
<dbReference type="GO" id="GO:0050218">
    <property type="term" value="F:propionate-CoA ligase activity"/>
    <property type="evidence" value="ECO:0007669"/>
    <property type="project" value="UniProtKB-EC"/>
</dbReference>
<dbReference type="NCBIfam" id="NF001208">
    <property type="entry name" value="PRK00174.1"/>
    <property type="match status" value="1"/>
</dbReference>
<dbReference type="InterPro" id="IPR000873">
    <property type="entry name" value="AMP-dep_synth/lig_dom"/>
</dbReference>
<keyword evidence="9" id="KW-0158">Chromosome</keyword>
<evidence type="ECO:0000256" key="14">
    <source>
        <dbReference type="ARBA" id="ARBA00022741"/>
    </source>
</evidence>
<evidence type="ECO:0000313" key="30">
    <source>
        <dbReference type="EMBL" id="RXN29872.1"/>
    </source>
</evidence>
<keyword evidence="14" id="KW-0547">Nucleotide-binding</keyword>
<keyword evidence="20" id="KW-0539">Nucleus</keyword>
<dbReference type="EC" id="6.2.1.1" evidence="8"/>
<evidence type="ECO:0000256" key="24">
    <source>
        <dbReference type="ARBA" id="ARBA00054706"/>
    </source>
</evidence>
<evidence type="ECO:0000256" key="27">
    <source>
        <dbReference type="ARBA" id="ARBA00080613"/>
    </source>
</evidence>
<reference evidence="30 31" key="1">
    <citation type="submission" date="2018-03" db="EMBL/GenBank/DDBJ databases">
        <title>Draft genome sequence of Rohu Carp (Labeo rohita).</title>
        <authorList>
            <person name="Das P."/>
            <person name="Kushwaha B."/>
            <person name="Joshi C.G."/>
            <person name="Kumar D."/>
            <person name="Nagpure N.S."/>
            <person name="Sahoo L."/>
            <person name="Das S.P."/>
            <person name="Bit A."/>
            <person name="Patnaik S."/>
            <person name="Meher P.K."/>
            <person name="Jayasankar P."/>
            <person name="Koringa P.G."/>
            <person name="Patel N.V."/>
            <person name="Hinsu A.T."/>
            <person name="Kumar R."/>
            <person name="Pandey M."/>
            <person name="Agarwal S."/>
            <person name="Srivastava S."/>
            <person name="Singh M."/>
            <person name="Iquebal M.A."/>
            <person name="Jaiswal S."/>
            <person name="Angadi U.B."/>
            <person name="Kumar N."/>
            <person name="Raza M."/>
            <person name="Shah T.M."/>
            <person name="Rai A."/>
            <person name="Jena J.K."/>
        </authorList>
    </citation>
    <scope>NUCLEOTIDE SEQUENCE [LARGE SCALE GENOMIC DNA]</scope>
    <source>
        <strain evidence="30">DASCIFA01</strain>
        <tissue evidence="30">Testis</tissue>
    </source>
</reference>
<evidence type="ECO:0000256" key="8">
    <source>
        <dbReference type="ARBA" id="ARBA00013275"/>
    </source>
</evidence>
<keyword evidence="12" id="KW-0436">Ligase</keyword>